<feature type="transmembrane region" description="Helical" evidence="8">
    <location>
        <begin position="230"/>
        <end position="250"/>
    </location>
</feature>
<dbReference type="CDD" id="cd07302">
    <property type="entry name" value="CHD"/>
    <property type="match status" value="1"/>
</dbReference>
<feature type="compositionally biased region" description="Polar residues" evidence="7">
    <location>
        <begin position="546"/>
        <end position="560"/>
    </location>
</feature>
<proteinExistence type="predicted"/>
<feature type="domain" description="Guanylate cyclase" evidence="10">
    <location>
        <begin position="1332"/>
        <end position="1465"/>
    </location>
</feature>
<dbReference type="VEuPathDB" id="TrichDB:TRFO_17867"/>
<dbReference type="OrthoDB" id="6127067at2759"/>
<keyword evidence="4 8" id="KW-1133">Transmembrane helix</keyword>
<dbReference type="PANTHER" id="PTHR11920:SF335">
    <property type="entry name" value="GUANYLATE CYCLASE"/>
    <property type="match status" value="1"/>
</dbReference>
<feature type="transmembrane region" description="Helical" evidence="8">
    <location>
        <begin position="647"/>
        <end position="666"/>
    </location>
</feature>
<evidence type="ECO:0000259" key="10">
    <source>
        <dbReference type="PROSITE" id="PS50125"/>
    </source>
</evidence>
<dbReference type="RefSeq" id="XP_068365512.1">
    <property type="nucleotide sequence ID" value="XM_068499836.1"/>
</dbReference>
<evidence type="ECO:0000256" key="7">
    <source>
        <dbReference type="SAM" id="MobiDB-lite"/>
    </source>
</evidence>
<dbReference type="GO" id="GO:0007168">
    <property type="term" value="P:receptor guanylyl cyclase signaling pathway"/>
    <property type="evidence" value="ECO:0007669"/>
    <property type="project" value="TreeGrafter"/>
</dbReference>
<feature type="transmembrane region" description="Helical" evidence="8">
    <location>
        <begin position="61"/>
        <end position="85"/>
    </location>
</feature>
<dbReference type="SMART" id="SM00044">
    <property type="entry name" value="CYCc"/>
    <property type="match status" value="1"/>
</dbReference>
<dbReference type="GO" id="GO:0004383">
    <property type="term" value="F:guanylate cyclase activity"/>
    <property type="evidence" value="ECO:0007669"/>
    <property type="project" value="TreeGrafter"/>
</dbReference>
<feature type="transmembrane region" description="Helical" evidence="8">
    <location>
        <begin position="826"/>
        <end position="848"/>
    </location>
</feature>
<evidence type="ECO:0000256" key="2">
    <source>
        <dbReference type="ARBA" id="ARBA00022692"/>
    </source>
</evidence>
<comment type="caution">
    <text evidence="11">The sequence shown here is derived from an EMBL/GenBank/DDBJ whole genome shotgun (WGS) entry which is preliminary data.</text>
</comment>
<evidence type="ECO:0000256" key="8">
    <source>
        <dbReference type="SAM" id="Phobius"/>
    </source>
</evidence>
<dbReference type="Pfam" id="PF00211">
    <property type="entry name" value="Guanylate_cyc"/>
    <property type="match status" value="1"/>
</dbReference>
<dbReference type="InterPro" id="IPR001054">
    <property type="entry name" value="A/G_cyclase"/>
</dbReference>
<feature type="transmembrane region" description="Helical" evidence="8">
    <location>
        <begin position="1105"/>
        <end position="1123"/>
    </location>
</feature>
<keyword evidence="2 8" id="KW-0812">Transmembrane</keyword>
<sequence>MPKFITFLVALFFYCQIIFSSIWPYTAFFRLETNVNSNVVIGYETQIFWFLNHEISFESSYASFLTCLVVFIICFAWFLFIATFYHLRRRYMKWTLYPTRVIIEIIAPIFLHPSTAAAGSALLTLMNTKTALSWVFFVIGVIIYVCFLFIFLTGYSFMCNSAILVTTLYTAFDPTFMKIMSITSSLMVFLSFLFYNFEGWVTNILQIVHFAIFLYLFIQVFQIKFHSKVGNYLVFSFVLTSLLCDLLLLICNLAPTILFGMIPIFVSIIAFVLFYVIGIFVIKATFKKVANQMKYDIEEDEEVTAEFQSNLFRSLRIDTSRNKALLYLRIGLVEMTEPFTDWSLVKFIIANYADDQSVLCPVIQILSFFPCQQQLLNGCFVQVLKKKKLNLGQRFLIYQAYRIKTMRQSSIPLEANERMLHLRLNTRDCEFAIKSVWGSKVTPSIGLFETINSMTEKTDGLWQEGIRDYPNNSKISEDYCRFLTECRMDFKGAVVQKQRIDMIDNGHNFSRDYSFRSFVQNFPLYLKKNLVDTSGNMIRKNRHTKGTNSSNSSHSKQTYSTSGSLVNIDFELEMMQARVLFSQSKLRMALYNALKNTRLMVSNLMIVTAIISFVVCVICFVVMDILIKQWLYERSLDSANSEKLTNSFFYMNVASLNILIEFMMLNNRFLNMEYMMEFRKVESNLTSYIVFGIDMRPDLIKNMIKSQNYFEEFLNEISNQASSGLNVYDMALSLFKPRVPGIVCWHGRPTNTYNRSMKDSMTDLFYDFNRLQAFPSDLHLYMTDPYCEIPTNMILIGDPLRYLLENLHSAQVNSSSSFNANVNTNLIIIPTILLIMTLIPFLIVGIVYSMKMKKFASLLIGLDPKTKEGCKKPILVSSDQQNDVTTSDHIEVGHKWLVNMFIHVFFSILAFIVIFIMIYRSSHTNNILKKINDWQYLSSMRFIYSIELTHIIWHAVILNGSFESRTLSQKAMANVCNRLITNLKAVNTLLLKGSANYQSCVGFDRELDEINTKEQCNLNETNETESIHDLYRCASANQAINVFADIVQTVTTKIESYGGKIEDPILINLIHLANAHLWHHLSLGNSRLLELILFYYQDYSDSCDVYMLCGIIVGFIILVFQIYCSIYSHKLYHVGLSLVRRIPLQQFVANKTLLNFVLNRKSVHMSSITCTSQSVIMHSNDGMIGVNNEGIIEIINPAVTTILGYTPDQLLGQPITEIFKPDDGEHIAQQMKSMSNGQGLLINEKHLICISDNANEVPCHIFIIGLKGKTHSVVESYAFLCRDESSLVEQQTAAEEAKAQSEKLLFQILPRNIVTKLNRGEHDISFSVPSASIIFTDIVRFSDYSSNLSPSEVMGNLSQIFASFDEAVKQHTLITKIKLIGDIYMAAAGLFSEEGSNPSLHAEQTVKFGLDCLQCIEDMNIKLDANLQLRIGVNSGGPLYAGVLGSDKPVFDIIGDPINVAARLQTTDLPGRIQIPQSTYDLIAQCGFLIEQRGEVFLKGKGKTVAYFVNPMSATFASMSEEQMTLTSNDKMKTSSPFFS</sequence>
<evidence type="ECO:0000256" key="5">
    <source>
        <dbReference type="ARBA" id="ARBA00023136"/>
    </source>
</evidence>
<feature type="transmembrane region" description="Helical" evidence="8">
    <location>
        <begin position="200"/>
        <end position="218"/>
    </location>
</feature>
<evidence type="ECO:0000256" key="6">
    <source>
        <dbReference type="ARBA" id="ARBA00023239"/>
    </source>
</evidence>
<gene>
    <name evidence="11" type="ORF">TRFO_17867</name>
</gene>
<dbReference type="PROSITE" id="PS50125">
    <property type="entry name" value="GUANYLATE_CYCLASE_2"/>
    <property type="match status" value="1"/>
</dbReference>
<dbReference type="InterPro" id="IPR050401">
    <property type="entry name" value="Cyclic_nucleotide_synthase"/>
</dbReference>
<dbReference type="GO" id="GO:0004016">
    <property type="term" value="F:adenylate cyclase activity"/>
    <property type="evidence" value="ECO:0007669"/>
    <property type="project" value="TreeGrafter"/>
</dbReference>
<dbReference type="SUPFAM" id="SSF55785">
    <property type="entry name" value="PYP-like sensor domain (PAS domain)"/>
    <property type="match status" value="1"/>
</dbReference>
<feature type="transmembrane region" description="Helical" evidence="8">
    <location>
        <begin position="604"/>
        <end position="627"/>
    </location>
</feature>
<protein>
    <submittedName>
        <fullName evidence="11">Adenylate and Guanylate cyclase catalytic domain containing protein</fullName>
    </submittedName>
</protein>
<dbReference type="PROSITE" id="PS50112">
    <property type="entry name" value="PAS"/>
    <property type="match status" value="1"/>
</dbReference>
<dbReference type="SUPFAM" id="SSF55073">
    <property type="entry name" value="Nucleotide cyclase"/>
    <property type="match status" value="1"/>
</dbReference>
<feature type="transmembrane region" description="Helical" evidence="8">
    <location>
        <begin position="131"/>
        <end position="155"/>
    </location>
</feature>
<dbReference type="Gene3D" id="3.30.450.20">
    <property type="entry name" value="PAS domain"/>
    <property type="match status" value="1"/>
</dbReference>
<dbReference type="Gene3D" id="3.30.70.1230">
    <property type="entry name" value="Nucleotide cyclase"/>
    <property type="match status" value="1"/>
</dbReference>
<dbReference type="Proteomes" id="UP000179807">
    <property type="component" value="Unassembled WGS sequence"/>
</dbReference>
<dbReference type="InterPro" id="IPR035965">
    <property type="entry name" value="PAS-like_dom_sf"/>
</dbReference>
<accession>A0A1J4KN96</accession>
<evidence type="ECO:0000313" key="12">
    <source>
        <dbReference type="Proteomes" id="UP000179807"/>
    </source>
</evidence>
<keyword evidence="3" id="KW-0547">Nucleotide-binding</keyword>
<reference evidence="11" key="1">
    <citation type="submission" date="2016-10" db="EMBL/GenBank/DDBJ databases">
        <authorList>
            <person name="Benchimol M."/>
            <person name="Almeida L.G."/>
            <person name="Vasconcelos A.T."/>
            <person name="Perreira-Neves A."/>
            <person name="Rosa I.A."/>
            <person name="Tasca T."/>
            <person name="Bogo M.R."/>
            <person name="de Souza W."/>
        </authorList>
    </citation>
    <scope>NUCLEOTIDE SEQUENCE [LARGE SCALE GENOMIC DNA]</scope>
    <source>
        <strain evidence="11">K</strain>
    </source>
</reference>
<feature type="transmembrane region" description="Helical" evidence="8">
    <location>
        <begin position="105"/>
        <end position="125"/>
    </location>
</feature>
<evidence type="ECO:0000313" key="11">
    <source>
        <dbReference type="EMBL" id="OHT12376.1"/>
    </source>
</evidence>
<dbReference type="InterPro" id="IPR000014">
    <property type="entry name" value="PAS"/>
</dbReference>
<dbReference type="GO" id="GO:0005886">
    <property type="term" value="C:plasma membrane"/>
    <property type="evidence" value="ECO:0007669"/>
    <property type="project" value="TreeGrafter"/>
</dbReference>
<feature type="transmembrane region" description="Helical" evidence="8">
    <location>
        <begin position="896"/>
        <end position="919"/>
    </location>
</feature>
<dbReference type="GO" id="GO:0035556">
    <property type="term" value="P:intracellular signal transduction"/>
    <property type="evidence" value="ECO:0007669"/>
    <property type="project" value="InterPro"/>
</dbReference>
<dbReference type="SMART" id="SM00091">
    <property type="entry name" value="PAS"/>
    <property type="match status" value="1"/>
</dbReference>
<feature type="region of interest" description="Disordered" evidence="7">
    <location>
        <begin position="539"/>
        <end position="560"/>
    </location>
</feature>
<dbReference type="GO" id="GO:0001653">
    <property type="term" value="F:peptide receptor activity"/>
    <property type="evidence" value="ECO:0007669"/>
    <property type="project" value="TreeGrafter"/>
</dbReference>
<dbReference type="GO" id="GO:0000166">
    <property type="term" value="F:nucleotide binding"/>
    <property type="evidence" value="ECO:0007669"/>
    <property type="project" value="UniProtKB-KW"/>
</dbReference>
<organism evidence="11 12">
    <name type="scientific">Tritrichomonas foetus</name>
    <dbReference type="NCBI Taxonomy" id="1144522"/>
    <lineage>
        <taxon>Eukaryota</taxon>
        <taxon>Metamonada</taxon>
        <taxon>Parabasalia</taxon>
        <taxon>Tritrichomonadida</taxon>
        <taxon>Tritrichomonadidae</taxon>
        <taxon>Tritrichomonas</taxon>
    </lineage>
</organism>
<dbReference type="GeneID" id="94834540"/>
<name>A0A1J4KN96_9EUKA</name>
<evidence type="ECO:0000256" key="4">
    <source>
        <dbReference type="ARBA" id="ARBA00022989"/>
    </source>
</evidence>
<dbReference type="CDD" id="cd00130">
    <property type="entry name" value="PAS"/>
    <property type="match status" value="1"/>
</dbReference>
<dbReference type="NCBIfam" id="TIGR00229">
    <property type="entry name" value="sensory_box"/>
    <property type="match status" value="1"/>
</dbReference>
<comment type="subcellular location">
    <subcellularLocation>
        <location evidence="1">Membrane</location>
    </subcellularLocation>
</comment>
<dbReference type="PANTHER" id="PTHR11920">
    <property type="entry name" value="GUANYLYL CYCLASE"/>
    <property type="match status" value="1"/>
</dbReference>
<dbReference type="EMBL" id="MLAK01000565">
    <property type="protein sequence ID" value="OHT12376.1"/>
    <property type="molecule type" value="Genomic_DNA"/>
</dbReference>
<dbReference type="InterPro" id="IPR029787">
    <property type="entry name" value="Nucleotide_cyclase"/>
</dbReference>
<feature type="domain" description="PAS" evidence="9">
    <location>
        <begin position="1175"/>
        <end position="1238"/>
    </location>
</feature>
<keyword evidence="12" id="KW-1185">Reference proteome</keyword>
<evidence type="ECO:0000259" key="9">
    <source>
        <dbReference type="PROSITE" id="PS50112"/>
    </source>
</evidence>
<keyword evidence="5 8" id="KW-0472">Membrane</keyword>
<dbReference type="Pfam" id="PF13426">
    <property type="entry name" value="PAS_9"/>
    <property type="match status" value="1"/>
</dbReference>
<evidence type="ECO:0000256" key="1">
    <source>
        <dbReference type="ARBA" id="ARBA00004370"/>
    </source>
</evidence>
<evidence type="ECO:0000256" key="3">
    <source>
        <dbReference type="ARBA" id="ARBA00022741"/>
    </source>
</evidence>
<keyword evidence="6" id="KW-0456">Lyase</keyword>
<feature type="transmembrane region" description="Helical" evidence="8">
    <location>
        <begin position="256"/>
        <end position="282"/>
    </location>
</feature>